<keyword evidence="5 8" id="KW-0812">Transmembrane</keyword>
<keyword evidence="6 8" id="KW-1133">Transmembrane helix</keyword>
<dbReference type="AlphaFoldDB" id="A0A4R5N7V8"/>
<dbReference type="PANTHER" id="PTHR36122">
    <property type="entry name" value="NICOTINAMIDE RIBOSIDE TRANSPORTER PNUC"/>
    <property type="match status" value="1"/>
</dbReference>
<dbReference type="GO" id="GO:0034257">
    <property type="term" value="F:nicotinamide riboside transmembrane transporter activity"/>
    <property type="evidence" value="ECO:0007669"/>
    <property type="project" value="InterPro"/>
</dbReference>
<name>A0A4R5N7V8_9LACO</name>
<proteinExistence type="inferred from homology"/>
<organism evidence="9 10">
    <name type="scientific">Leuconostoc fallax</name>
    <dbReference type="NCBI Taxonomy" id="1251"/>
    <lineage>
        <taxon>Bacteria</taxon>
        <taxon>Bacillati</taxon>
        <taxon>Bacillota</taxon>
        <taxon>Bacilli</taxon>
        <taxon>Lactobacillales</taxon>
        <taxon>Lactobacillaceae</taxon>
        <taxon>Leuconostoc</taxon>
    </lineage>
</organism>
<keyword evidence="7 8" id="KW-0472">Membrane</keyword>
<comment type="subcellular location">
    <subcellularLocation>
        <location evidence="1">Cell membrane</location>
        <topology evidence="1">Multi-pass membrane protein</topology>
    </subcellularLocation>
</comment>
<sequence length="261" mass="29964">MSKETIGKRFWRYFNPANILKELFIGWTLAEATLLLVLLALQLTVWLIGVGQHGNFDWFGLTTGIMNIITVVLVAKGRITNYFWGLIYSAMYMPLAFQSQLFGEVALSAFWVIMQFIGVAAWLGFMQKDQTSKQSQQHQQEVVETKYMTLKQWLWVLPIFIIILLIVGMILQQAGSRQPYMDGLTTTISMGAQILQTAKFAESWYVWLLFDLVEIILWTRAWTGHADPSAWAMLGMNLALTINAIYGIIQWRKLVNKNIVR</sequence>
<evidence type="ECO:0000313" key="9">
    <source>
        <dbReference type="EMBL" id="TDG67993.1"/>
    </source>
</evidence>
<evidence type="ECO:0000256" key="3">
    <source>
        <dbReference type="ARBA" id="ARBA00022448"/>
    </source>
</evidence>
<evidence type="ECO:0000256" key="6">
    <source>
        <dbReference type="ARBA" id="ARBA00022989"/>
    </source>
</evidence>
<comment type="caution">
    <text evidence="9">The sequence shown here is derived from an EMBL/GenBank/DDBJ whole genome shotgun (WGS) entry which is preliminary data.</text>
</comment>
<evidence type="ECO:0000256" key="4">
    <source>
        <dbReference type="ARBA" id="ARBA00022475"/>
    </source>
</evidence>
<evidence type="ECO:0000256" key="8">
    <source>
        <dbReference type="SAM" id="Phobius"/>
    </source>
</evidence>
<gene>
    <name evidence="9" type="ORF">C5L23_000299</name>
</gene>
<evidence type="ECO:0000313" key="10">
    <source>
        <dbReference type="Proteomes" id="UP000295681"/>
    </source>
</evidence>
<dbReference type="InterPro" id="IPR006419">
    <property type="entry name" value="NMN_transpt_PnuC"/>
</dbReference>
<dbReference type="Pfam" id="PF04973">
    <property type="entry name" value="NMN_transporter"/>
    <property type="match status" value="1"/>
</dbReference>
<evidence type="ECO:0000256" key="7">
    <source>
        <dbReference type="ARBA" id="ARBA00023136"/>
    </source>
</evidence>
<accession>A0A4R5N7V8</accession>
<dbReference type="EMBL" id="PUFI01000014">
    <property type="protein sequence ID" value="TDG67993.1"/>
    <property type="molecule type" value="Genomic_DNA"/>
</dbReference>
<keyword evidence="10" id="KW-1185">Reference proteome</keyword>
<feature type="transmembrane region" description="Helical" evidence="8">
    <location>
        <begin position="24"/>
        <end position="49"/>
    </location>
</feature>
<feature type="transmembrane region" description="Helical" evidence="8">
    <location>
        <begin position="153"/>
        <end position="171"/>
    </location>
</feature>
<dbReference type="GO" id="GO:0005886">
    <property type="term" value="C:plasma membrane"/>
    <property type="evidence" value="ECO:0007669"/>
    <property type="project" value="UniProtKB-SubCell"/>
</dbReference>
<dbReference type="Proteomes" id="UP000295681">
    <property type="component" value="Unassembled WGS sequence"/>
</dbReference>
<evidence type="ECO:0000256" key="2">
    <source>
        <dbReference type="ARBA" id="ARBA00006669"/>
    </source>
</evidence>
<protein>
    <recommendedName>
        <fullName evidence="11">Nicotinamide mononucleotide transporter PnuC</fullName>
    </recommendedName>
</protein>
<dbReference type="STRING" id="907931.GCA_000165675_01063"/>
<evidence type="ECO:0000256" key="1">
    <source>
        <dbReference type="ARBA" id="ARBA00004651"/>
    </source>
</evidence>
<dbReference type="PANTHER" id="PTHR36122:SF2">
    <property type="entry name" value="NICOTINAMIDE RIBOSIDE TRANSPORTER PNUC"/>
    <property type="match status" value="1"/>
</dbReference>
<keyword evidence="3" id="KW-0813">Transport</keyword>
<dbReference type="NCBIfam" id="TIGR01528">
    <property type="entry name" value="NMN_trans_PnuC"/>
    <property type="match status" value="1"/>
</dbReference>
<dbReference type="RefSeq" id="WP_010007911.1">
    <property type="nucleotide sequence ID" value="NZ_JAGYGP010000001.1"/>
</dbReference>
<feature type="transmembrane region" description="Helical" evidence="8">
    <location>
        <begin position="56"/>
        <end position="75"/>
    </location>
</feature>
<feature type="transmembrane region" description="Helical" evidence="8">
    <location>
        <begin position="229"/>
        <end position="249"/>
    </location>
</feature>
<keyword evidence="4" id="KW-1003">Cell membrane</keyword>
<reference evidence="9 10" key="1">
    <citation type="journal article" date="2019" name="Appl. Microbiol. Biotechnol.">
        <title>Uncovering carbohydrate metabolism through a genotype-phenotype association study of 56 lactic acid bacteria genomes.</title>
        <authorList>
            <person name="Buron-Moles G."/>
            <person name="Chailyan A."/>
            <person name="Dolejs I."/>
            <person name="Forster J."/>
            <person name="Miks M.H."/>
        </authorList>
    </citation>
    <scope>NUCLEOTIDE SEQUENCE [LARGE SCALE GENOMIC DNA]</scope>
    <source>
        <strain evidence="9 10">ATCC 700006</strain>
    </source>
</reference>
<evidence type="ECO:0008006" key="11">
    <source>
        <dbReference type="Google" id="ProtNLM"/>
    </source>
</evidence>
<evidence type="ECO:0000256" key="5">
    <source>
        <dbReference type="ARBA" id="ARBA00022692"/>
    </source>
</evidence>
<feature type="transmembrane region" description="Helical" evidence="8">
    <location>
        <begin position="105"/>
        <end position="125"/>
    </location>
</feature>
<comment type="similarity">
    <text evidence="2">Belongs to the nicotinamide ribonucleoside (NR) uptake permease (TC 4.B.1) family.</text>
</comment>
<feature type="transmembrane region" description="Helical" evidence="8">
    <location>
        <begin position="81"/>
        <end position="98"/>
    </location>
</feature>